<dbReference type="GO" id="GO:0006388">
    <property type="term" value="P:tRNA splicing, via endonucleolytic cleavage and ligation"/>
    <property type="evidence" value="ECO:0007669"/>
    <property type="project" value="UniProtKB-ARBA"/>
</dbReference>
<evidence type="ECO:0000256" key="2">
    <source>
        <dbReference type="ARBA" id="ARBA00011245"/>
    </source>
</evidence>
<dbReference type="EMBL" id="ASGZ01000018">
    <property type="protein sequence ID" value="ESP89062.1"/>
    <property type="molecule type" value="Genomic_DNA"/>
</dbReference>
<dbReference type="InterPro" id="IPR027434">
    <property type="entry name" value="Homing_endonucl"/>
</dbReference>
<feature type="domain" description="Hint" evidence="22">
    <location>
        <begin position="101"/>
        <end position="196"/>
    </location>
</feature>
<evidence type="ECO:0000256" key="8">
    <source>
        <dbReference type="ARBA" id="ARBA00022813"/>
    </source>
</evidence>
<evidence type="ECO:0000256" key="7">
    <source>
        <dbReference type="ARBA" id="ARBA00022759"/>
    </source>
</evidence>
<keyword evidence="24" id="KW-1185">Reference proteome</keyword>
<feature type="binding site" evidence="18">
    <location>
        <begin position="809"/>
        <end position="810"/>
    </location>
    <ligand>
        <name>GMP</name>
        <dbReference type="ChEBI" id="CHEBI:58115"/>
    </ligand>
</feature>
<dbReference type="NCBIfam" id="TIGR01445">
    <property type="entry name" value="intein_Nterm"/>
    <property type="match status" value="1"/>
</dbReference>
<comment type="catalytic activity">
    <reaction evidence="16">
        <text>a 3'-end 2',3'-cyclophospho-ribonucleotide-RNA + a 5'-end dephospho-ribonucleoside-RNA + GTP + H2O = a ribonucleotidyl-ribonucleotide-RNA + GMP + diphosphate + H(+)</text>
        <dbReference type="Rhea" id="RHEA:68080"/>
        <dbReference type="Rhea" id="RHEA-COMP:10464"/>
        <dbReference type="Rhea" id="RHEA-COMP:13936"/>
        <dbReference type="Rhea" id="RHEA-COMP:17355"/>
        <dbReference type="ChEBI" id="CHEBI:15377"/>
        <dbReference type="ChEBI" id="CHEBI:15378"/>
        <dbReference type="ChEBI" id="CHEBI:33019"/>
        <dbReference type="ChEBI" id="CHEBI:37565"/>
        <dbReference type="ChEBI" id="CHEBI:58115"/>
        <dbReference type="ChEBI" id="CHEBI:83064"/>
        <dbReference type="ChEBI" id="CHEBI:138284"/>
        <dbReference type="ChEBI" id="CHEBI:173118"/>
        <dbReference type="EC" id="6.5.1.8"/>
    </reaction>
</comment>
<keyword evidence="10" id="KW-0651">Protein splicing</keyword>
<organism evidence="23 24">
    <name type="scientific">Candidatus Halobonum tyrrellensis G22</name>
    <dbReference type="NCBI Taxonomy" id="1324957"/>
    <lineage>
        <taxon>Archaea</taxon>
        <taxon>Methanobacteriati</taxon>
        <taxon>Methanobacteriota</taxon>
        <taxon>Stenosarchaea group</taxon>
        <taxon>Halobacteria</taxon>
        <taxon>Halobacteriales</taxon>
        <taxon>Haloferacaceae</taxon>
        <taxon>Candidatus Halobonum</taxon>
    </lineage>
</organism>
<dbReference type="PANTHER" id="PTHR11118:SF1">
    <property type="entry name" value="RNA-SPLICING LIGASE RTCB HOMOLOG"/>
    <property type="match status" value="1"/>
</dbReference>
<dbReference type="GO" id="GO:0003972">
    <property type="term" value="F:RNA ligase (ATP) activity"/>
    <property type="evidence" value="ECO:0007669"/>
    <property type="project" value="TreeGrafter"/>
</dbReference>
<evidence type="ECO:0000256" key="18">
    <source>
        <dbReference type="PIRSR" id="PIRSR601233-2"/>
    </source>
</evidence>
<dbReference type="AlphaFoldDB" id="V4J0R3"/>
<feature type="binding site" evidence="19">
    <location>
        <position position="684"/>
    </location>
    <ligand>
        <name>Mn(2+)</name>
        <dbReference type="ChEBI" id="CHEBI:29035"/>
        <label>1</label>
    </ligand>
</feature>
<dbReference type="Proteomes" id="UP000017840">
    <property type="component" value="Unassembled WGS sequence"/>
</dbReference>
<evidence type="ECO:0000256" key="6">
    <source>
        <dbReference type="ARBA" id="ARBA00022741"/>
    </source>
</evidence>
<keyword evidence="3 20" id="KW-0436">Ligase</keyword>
<evidence type="ECO:0000256" key="15">
    <source>
        <dbReference type="ARBA" id="ARBA00047746"/>
    </source>
</evidence>
<dbReference type="PROSITE" id="PS50817">
    <property type="entry name" value="INTEIN_N_TER"/>
    <property type="match status" value="1"/>
</dbReference>
<dbReference type="SMART" id="SM00305">
    <property type="entry name" value="HintC"/>
    <property type="match status" value="1"/>
</dbReference>
<protein>
    <recommendedName>
        <fullName evidence="13 20">tRNA-splicing ligase RtcB</fullName>
        <ecNumber evidence="20">6.5.1.-</ecNumber>
    </recommendedName>
</protein>
<dbReference type="STRING" id="1324957.K933_05643"/>
<dbReference type="NCBIfam" id="TIGR01443">
    <property type="entry name" value="intein_Cterm"/>
    <property type="match status" value="1"/>
</dbReference>
<dbReference type="InterPro" id="IPR036844">
    <property type="entry name" value="Hint_dom_sf"/>
</dbReference>
<dbReference type="Pfam" id="PF01139">
    <property type="entry name" value="RtcB"/>
    <property type="match status" value="2"/>
</dbReference>
<dbReference type="SUPFAM" id="SSF51294">
    <property type="entry name" value="Hedgehog/intein (Hint) domain"/>
    <property type="match status" value="1"/>
</dbReference>
<comment type="subunit">
    <text evidence="2 20">Monomer.</text>
</comment>
<dbReference type="InterPro" id="IPR036025">
    <property type="entry name" value="RtcB-like_sf"/>
</dbReference>
<feature type="binding site" evidence="18">
    <location>
        <begin position="683"/>
        <end position="687"/>
    </location>
    <ligand>
        <name>GMP</name>
        <dbReference type="ChEBI" id="CHEBI:58115"/>
    </ligand>
</feature>
<keyword evidence="6 18" id="KW-0547">Nucleotide-binding</keyword>
<dbReference type="EC" id="6.5.1.-" evidence="20"/>
<evidence type="ECO:0000256" key="11">
    <source>
        <dbReference type="ARBA" id="ARBA00023134"/>
    </source>
</evidence>
<dbReference type="InterPro" id="IPR006141">
    <property type="entry name" value="Intein_N"/>
</dbReference>
<name>V4J0R3_9EURY</name>
<dbReference type="PROSITE" id="PS50818">
    <property type="entry name" value="INTEIN_C_TER"/>
    <property type="match status" value="1"/>
</dbReference>
<feature type="binding site" evidence="18">
    <location>
        <position position="865"/>
    </location>
    <ligand>
        <name>GMP</name>
        <dbReference type="ChEBI" id="CHEBI:58115"/>
    </ligand>
</feature>
<dbReference type="Gene3D" id="3.10.28.10">
    <property type="entry name" value="Homing endonucleases"/>
    <property type="match status" value="1"/>
</dbReference>
<evidence type="ECO:0000256" key="1">
    <source>
        <dbReference type="ARBA" id="ARBA00008071"/>
    </source>
</evidence>
<comment type="catalytic activity">
    <reaction evidence="15">
        <text>a 3'-end 3'-phospho-ribonucleotide-RNA + a 5'-end dephospho-ribonucleoside-RNA + GTP = a ribonucleotidyl-ribonucleotide-RNA + GMP + diphosphate</text>
        <dbReference type="Rhea" id="RHEA:68076"/>
        <dbReference type="Rhea" id="RHEA-COMP:10463"/>
        <dbReference type="Rhea" id="RHEA-COMP:13936"/>
        <dbReference type="Rhea" id="RHEA-COMP:17355"/>
        <dbReference type="ChEBI" id="CHEBI:33019"/>
        <dbReference type="ChEBI" id="CHEBI:37565"/>
        <dbReference type="ChEBI" id="CHEBI:58115"/>
        <dbReference type="ChEBI" id="CHEBI:83062"/>
        <dbReference type="ChEBI" id="CHEBI:138284"/>
        <dbReference type="ChEBI" id="CHEBI:173118"/>
        <dbReference type="EC" id="6.5.1.8"/>
    </reaction>
</comment>
<proteinExistence type="inferred from homology"/>
<evidence type="ECO:0000256" key="9">
    <source>
        <dbReference type="ARBA" id="ARBA00022886"/>
    </source>
</evidence>
<feature type="active site" description="GMP-histidine intermediate" evidence="17">
    <location>
        <position position="884"/>
    </location>
</feature>
<sequence>MTTREFQGIELERVREHVWEIPREGEMRAPARVLASERLLEQIGGDKTLEQLRNATHLPGITNYALCMPDGHQGYGFPVGGVGATDAEDGCISPGAVGYDINCLSGESEVTLEFGRRRRIGDLWRDFEDQRAVVAADEEVTSPVELFTTNDAETVFEVTTETGDTVEATADHPFATPSGMCDLDEVERGDSVFVHPFVGVADEEPPEFVVLDEDDFADENPQLVRGLEERDLLPLKSTDDAFHRLLKLVGFHTGDGSFGSNQSWFYGDPEDLETVAADIEAVGYTASRIYERDREHEIDGRSFERTEYSVRATAKGFKRLLTKLGAPAGRKTESDFGVPGYLDRLADWQKALYLSAFFGAEMSAPDAMTAKNLYCPSVSHNRAVEYAAAGEAFVSDLMRHLNDLGVRTNALETVERTETTRGETVRYRFGVKNDSENLIRFFTRVGYRYNRVKRERAVLAAQYLKRKERVVDERARLAEEARALADGGLALREVKSRLDGVNGRFVERSIYGQREGRPRPPADFPDFEAFAAETRVRPNFTVETTVESVTELGEKPVYDIGVAHDAHNFVADGFVVSNCGVRMVRTDLTYDDVRGKEEELVDSLFANVPSGLGGGGVVEGNMDTVEAVLDRGMDWALEHGYAVDDDLAHCEDEGRRPDARPEFVSEKAKNRGKNQIGSLGSGNHFLEVQRVTDVFDESVAGAFGLEEEQIVVLIHCGSRGLGHQVCSDYLRRIEREHGDLLDRLPDKELAAAPAGSELADEYYGAMCAAINFAWVNRQLITHRTRRVFERVFAEEWEDLGMDLLYDVAHNIAKKEVHTVDGEDRELYVHRKGATRAFPAGRQEVPRAYRDVGQPVIIPGSMGAGSYVLVGGERSMSETFGSTAHGAGRTMSRTQAKQEYWGETVRDELESQNAIYVKAQSGATVAEEAPGVYKDVDEVVRVSDELGIGDKVVRTYPVCNIKG</sequence>
<accession>V4J0R3</accession>
<reference evidence="23 24" key="1">
    <citation type="journal article" date="2013" name="Genome Announc.">
        <title>Draft Genome Sequence of 'Candidatus Halobonum tyrrellensis' Strain G22, Isolated from the Hypersaline Waters of Lake Tyrrell, Australia.</title>
        <authorList>
            <person name="Ugalde J.A."/>
            <person name="Narasingarao P."/>
            <person name="Kuo S."/>
            <person name="Podell S."/>
            <person name="Allen E.E."/>
        </authorList>
    </citation>
    <scope>NUCLEOTIDE SEQUENCE [LARGE SCALE GENOMIC DNA]</scope>
    <source>
        <strain evidence="23 24">G22</strain>
    </source>
</reference>
<dbReference type="GO" id="GO:0170057">
    <property type="term" value="F:RNA ligase (GTP) activity"/>
    <property type="evidence" value="ECO:0007669"/>
    <property type="project" value="UniProtKB-EC"/>
</dbReference>
<dbReference type="InterPro" id="IPR003586">
    <property type="entry name" value="Hint_dom_C"/>
</dbReference>
<keyword evidence="7" id="KW-0378">Hydrolase</keyword>
<evidence type="ECO:0000256" key="14">
    <source>
        <dbReference type="ARBA" id="ARBA00045316"/>
    </source>
</evidence>
<dbReference type="PATRIC" id="fig|1324957.4.peg.1147"/>
<keyword evidence="5 19" id="KW-0479">Metal-binding</keyword>
<evidence type="ECO:0000256" key="19">
    <source>
        <dbReference type="PIRSR" id="PIRSR601233-3"/>
    </source>
</evidence>
<feature type="binding site" evidence="19">
    <location>
        <position position="715"/>
    </location>
    <ligand>
        <name>Mn(2+)</name>
        <dbReference type="ChEBI" id="CHEBI:29035"/>
        <label>2</label>
    </ligand>
</feature>
<dbReference type="PANTHER" id="PTHR11118">
    <property type="entry name" value="RNA-SPLICING LIGASE RTCB HOMOLOG"/>
    <property type="match status" value="1"/>
</dbReference>
<feature type="binding site" evidence="18">
    <location>
        <begin position="884"/>
        <end position="887"/>
    </location>
    <ligand>
        <name>GMP</name>
        <dbReference type="ChEBI" id="CHEBI:58115"/>
    </ligand>
</feature>
<evidence type="ECO:0000256" key="4">
    <source>
        <dbReference type="ARBA" id="ARBA00022722"/>
    </source>
</evidence>
<evidence type="ECO:0000256" key="17">
    <source>
        <dbReference type="PIRSR" id="PIRSR601233-1"/>
    </source>
</evidence>
<feature type="binding site" evidence="18">
    <location>
        <position position="961"/>
    </location>
    <ligand>
        <name>GMP</name>
        <dbReference type="ChEBI" id="CHEBI:58115"/>
    </ligand>
</feature>
<comment type="similarity">
    <text evidence="1 20">Belongs to the RtcB family.</text>
</comment>
<evidence type="ECO:0000256" key="3">
    <source>
        <dbReference type="ARBA" id="ARBA00022598"/>
    </source>
</evidence>
<evidence type="ECO:0000256" key="5">
    <source>
        <dbReference type="ARBA" id="ARBA00022723"/>
    </source>
</evidence>
<comment type="caution">
    <text evidence="23">The sequence shown here is derived from an EMBL/GenBank/DDBJ whole genome shotgun (WGS) entry which is preliminary data.</text>
</comment>
<dbReference type="GO" id="GO:0005525">
    <property type="term" value="F:GTP binding"/>
    <property type="evidence" value="ECO:0007669"/>
    <property type="project" value="UniProtKB-KW"/>
</dbReference>
<feature type="binding site" evidence="19">
    <location>
        <position position="809"/>
    </location>
    <ligand>
        <name>Mn(2+)</name>
        <dbReference type="ChEBI" id="CHEBI:29035"/>
        <label>2</label>
    </ligand>
</feature>
<dbReference type="CDD" id="cd00081">
    <property type="entry name" value="Hint"/>
    <property type="match status" value="1"/>
</dbReference>
<feature type="domain" description="Hint" evidence="21">
    <location>
        <begin position="539"/>
        <end position="584"/>
    </location>
</feature>
<keyword evidence="4" id="KW-0540">Nuclease</keyword>
<gene>
    <name evidence="20" type="primary">rtcB</name>
    <name evidence="23" type="ORF">K933_05643</name>
</gene>
<dbReference type="GO" id="GO:0016539">
    <property type="term" value="P:intein-mediated protein splicing"/>
    <property type="evidence" value="ECO:0007669"/>
    <property type="project" value="InterPro"/>
</dbReference>
<evidence type="ECO:0000256" key="10">
    <source>
        <dbReference type="ARBA" id="ARBA00023000"/>
    </source>
</evidence>
<comment type="cofactor">
    <cofactor evidence="19 20">
        <name>Mn(2+)</name>
        <dbReference type="ChEBI" id="CHEBI:29035"/>
    </cofactor>
    <text evidence="19 20">Binds 2 manganese ions per subunit.</text>
</comment>
<dbReference type="InterPro" id="IPR030934">
    <property type="entry name" value="Intein_C"/>
</dbReference>
<dbReference type="InterPro" id="IPR003587">
    <property type="entry name" value="Hint_dom_N"/>
</dbReference>
<dbReference type="GO" id="GO:0004519">
    <property type="term" value="F:endonuclease activity"/>
    <property type="evidence" value="ECO:0007669"/>
    <property type="project" value="UniProtKB-KW"/>
</dbReference>
<evidence type="ECO:0000256" key="12">
    <source>
        <dbReference type="ARBA" id="ARBA00023211"/>
    </source>
</evidence>
<dbReference type="SMART" id="SM00306">
    <property type="entry name" value="HintN"/>
    <property type="match status" value="1"/>
</dbReference>
<evidence type="ECO:0000313" key="23">
    <source>
        <dbReference type="EMBL" id="ESP89062.1"/>
    </source>
</evidence>
<dbReference type="eggNOG" id="arCOG04246">
    <property type="taxonomic scope" value="Archaea"/>
</dbReference>
<dbReference type="FunFam" id="3.90.1860.10:FF:000001">
    <property type="entry name" value="tRNA-splicing ligase RtcB homolog"/>
    <property type="match status" value="1"/>
</dbReference>
<keyword evidence="12 19" id="KW-0464">Manganese</keyword>
<dbReference type="SUPFAM" id="SSF103365">
    <property type="entry name" value="Hypothetical protein PH1602"/>
    <property type="match status" value="2"/>
</dbReference>
<feature type="binding site" evidence="19">
    <location>
        <position position="100"/>
    </location>
    <ligand>
        <name>Mn(2+)</name>
        <dbReference type="ChEBI" id="CHEBI:29035"/>
        <label>1</label>
    </ligand>
</feature>
<comment type="function">
    <text evidence="14">Essential for tRNA splicing and maturation. Acts by directly joining spliced tRNA halves to mature-sized tRNAs. Joins RNA with 2',3'-cyclic-phosphate or 3'-phosphate ends to RNA with 5'-hydroxy ends.</text>
</comment>
<dbReference type="GO" id="GO:0046872">
    <property type="term" value="F:metal ion binding"/>
    <property type="evidence" value="ECO:0007669"/>
    <property type="project" value="UniProtKB-UniRule"/>
</dbReference>
<evidence type="ECO:0000256" key="20">
    <source>
        <dbReference type="RuleBase" id="RU371113"/>
    </source>
</evidence>
<dbReference type="InterPro" id="IPR001233">
    <property type="entry name" value="RtcB"/>
</dbReference>
<feature type="binding site" evidence="18">
    <location>
        <begin position="858"/>
        <end position="861"/>
    </location>
    <ligand>
        <name>GMP</name>
        <dbReference type="ChEBI" id="CHEBI:58115"/>
    </ligand>
</feature>
<evidence type="ECO:0000259" key="22">
    <source>
        <dbReference type="SMART" id="SM00306"/>
    </source>
</evidence>
<evidence type="ECO:0000256" key="13">
    <source>
        <dbReference type="ARBA" id="ARBA00033766"/>
    </source>
</evidence>
<dbReference type="Gene3D" id="3.90.1860.10">
    <property type="entry name" value="tRNA-splicing ligase RtcB"/>
    <property type="match status" value="2"/>
</dbReference>
<evidence type="ECO:0000259" key="21">
    <source>
        <dbReference type="SMART" id="SM00305"/>
    </source>
</evidence>
<dbReference type="GO" id="GO:0006314">
    <property type="term" value="P:intron homing"/>
    <property type="evidence" value="ECO:0007669"/>
    <property type="project" value="UniProtKB-KW"/>
</dbReference>
<evidence type="ECO:0000313" key="24">
    <source>
        <dbReference type="Proteomes" id="UP000017840"/>
    </source>
</evidence>
<evidence type="ECO:0000256" key="16">
    <source>
        <dbReference type="ARBA" id="ARBA00049514"/>
    </source>
</evidence>
<keyword evidence="11 18" id="KW-0342">GTP-binding</keyword>
<dbReference type="OrthoDB" id="9887at2157"/>
<keyword evidence="8" id="KW-0068">Autocatalytic cleavage</keyword>
<keyword evidence="7" id="KW-0255">Endonuclease</keyword>
<keyword evidence="9" id="KW-0404">Intron homing</keyword>